<keyword evidence="12" id="KW-1185">Reference proteome</keyword>
<evidence type="ECO:0000256" key="4">
    <source>
        <dbReference type="ARBA" id="ARBA00022833"/>
    </source>
</evidence>
<dbReference type="Gene3D" id="3.30.160.60">
    <property type="entry name" value="Classic Zinc Finger"/>
    <property type="match status" value="8"/>
</dbReference>
<dbReference type="GO" id="GO:0006357">
    <property type="term" value="P:regulation of transcription by RNA polymerase II"/>
    <property type="evidence" value="ECO:0007669"/>
    <property type="project" value="TreeGrafter"/>
</dbReference>
<evidence type="ECO:0000256" key="7">
    <source>
        <dbReference type="ARBA" id="ARBA00023242"/>
    </source>
</evidence>
<reference evidence="11" key="1">
    <citation type="submission" date="2020-11" db="EMBL/GenBank/DDBJ databases">
        <authorList>
            <person name="Tran Van P."/>
        </authorList>
    </citation>
    <scope>NUCLEOTIDE SEQUENCE</scope>
</reference>
<dbReference type="SMART" id="SM00355">
    <property type="entry name" value="ZnF_C2H2"/>
    <property type="match status" value="19"/>
</dbReference>
<evidence type="ECO:0000256" key="8">
    <source>
        <dbReference type="PROSITE-ProRule" id="PRU00042"/>
    </source>
</evidence>
<accession>A0A7R9KDU7</accession>
<feature type="domain" description="C2H2-type" evidence="10">
    <location>
        <begin position="924"/>
        <end position="953"/>
    </location>
</feature>
<keyword evidence="5" id="KW-0805">Transcription regulation</keyword>
<evidence type="ECO:0000256" key="9">
    <source>
        <dbReference type="SAM" id="Coils"/>
    </source>
</evidence>
<gene>
    <name evidence="11" type="ORF">OSB1V03_LOCUS1751</name>
</gene>
<keyword evidence="9" id="KW-0175">Coiled coil</keyword>
<feature type="domain" description="C2H2-type" evidence="10">
    <location>
        <begin position="544"/>
        <end position="569"/>
    </location>
</feature>
<dbReference type="PROSITE" id="PS50157">
    <property type="entry name" value="ZINC_FINGER_C2H2_2"/>
    <property type="match status" value="11"/>
</dbReference>
<proteinExistence type="predicted"/>
<dbReference type="AlphaFoldDB" id="A0A7R9KDU7"/>
<keyword evidence="6" id="KW-0804">Transcription</keyword>
<feature type="domain" description="C2H2-type" evidence="10">
    <location>
        <begin position="894"/>
        <end position="923"/>
    </location>
</feature>
<feature type="domain" description="C2H2-type" evidence="10">
    <location>
        <begin position="757"/>
        <end position="786"/>
    </location>
</feature>
<comment type="subcellular location">
    <subcellularLocation>
        <location evidence="1">Nucleus</location>
    </subcellularLocation>
</comment>
<dbReference type="Proteomes" id="UP000759131">
    <property type="component" value="Unassembled WGS sequence"/>
</dbReference>
<dbReference type="InterPro" id="IPR013087">
    <property type="entry name" value="Znf_C2H2_type"/>
</dbReference>
<feature type="domain" description="C2H2-type" evidence="10">
    <location>
        <begin position="864"/>
        <end position="894"/>
    </location>
</feature>
<keyword evidence="4" id="KW-0862">Zinc</keyword>
<dbReference type="InterPro" id="IPR036236">
    <property type="entry name" value="Znf_C2H2_sf"/>
</dbReference>
<feature type="domain" description="C2H2-type" evidence="10">
    <location>
        <begin position="598"/>
        <end position="627"/>
    </location>
</feature>
<keyword evidence="7" id="KW-0539">Nucleus</keyword>
<dbReference type="GO" id="GO:0005634">
    <property type="term" value="C:nucleus"/>
    <property type="evidence" value="ECO:0007669"/>
    <property type="project" value="UniProtKB-SubCell"/>
</dbReference>
<dbReference type="PANTHER" id="PTHR46179">
    <property type="entry name" value="ZINC FINGER PROTEIN"/>
    <property type="match status" value="1"/>
</dbReference>
<keyword evidence="3 8" id="KW-0863">Zinc-finger</keyword>
<evidence type="ECO:0000256" key="1">
    <source>
        <dbReference type="ARBA" id="ARBA00004123"/>
    </source>
</evidence>
<dbReference type="SUPFAM" id="SSF57667">
    <property type="entry name" value="beta-beta-alpha zinc fingers"/>
    <property type="match status" value="5"/>
</dbReference>
<feature type="domain" description="C2H2-type" evidence="10">
    <location>
        <begin position="696"/>
        <end position="725"/>
    </location>
</feature>
<dbReference type="GO" id="GO:0008270">
    <property type="term" value="F:zinc ion binding"/>
    <property type="evidence" value="ECO:0007669"/>
    <property type="project" value="UniProtKB-KW"/>
</dbReference>
<feature type="coiled-coil region" evidence="9">
    <location>
        <begin position="13"/>
        <end position="76"/>
    </location>
</feature>
<evidence type="ECO:0000313" key="11">
    <source>
        <dbReference type="EMBL" id="CAD7621279.1"/>
    </source>
</evidence>
<keyword evidence="2" id="KW-0479">Metal-binding</keyword>
<name>A0A7R9KDU7_9ACAR</name>
<dbReference type="EMBL" id="OC855122">
    <property type="protein sequence ID" value="CAD7621279.1"/>
    <property type="molecule type" value="Genomic_DNA"/>
</dbReference>
<protein>
    <recommendedName>
        <fullName evidence="10">C2H2-type domain-containing protein</fullName>
    </recommendedName>
</protein>
<feature type="domain" description="C2H2-type" evidence="10">
    <location>
        <begin position="801"/>
        <end position="831"/>
    </location>
</feature>
<dbReference type="PANTHER" id="PTHR46179:SF13">
    <property type="entry name" value="C2H2-TYPE DOMAIN-CONTAINING PROTEIN"/>
    <property type="match status" value="1"/>
</dbReference>
<evidence type="ECO:0000256" key="3">
    <source>
        <dbReference type="ARBA" id="ARBA00022771"/>
    </source>
</evidence>
<dbReference type="PROSITE" id="PS00028">
    <property type="entry name" value="ZINC_FINGER_C2H2_1"/>
    <property type="match status" value="10"/>
</dbReference>
<dbReference type="InterPro" id="IPR051061">
    <property type="entry name" value="Zinc_finger_trans_reg"/>
</dbReference>
<sequence length="1019" mass="118433">MVTVRLLCYQPNGSIINDLVEELSEEIQSLRKELSFERQLNEMLENIAKYSLKTTLEELNQLSPQEVHRLEELESELNVIINETQHKRKWFPEDTPFRDNPRLGSDVNTRVDHMTVGTTGRPLIERQTHDMNEDINGSDDDIKPVLTPESDCISLSFTQELAEEMSSIDNTVDNVSIVSKTSLVLSGNRVPEQQNRGNRLCLQSKSIQRLRQLSAQKRMCSSKASKESPVQCSFTSCDQSFETLSEYHKHLDEIHCKYRCIVCAKSFADKELLEIHQTFCRPIVSQSSLKRKSCPEEDNSIEEIVVSNIDITLDDTIDDNMNDTIVTTSTPQIKPADNSPVVSTQLSTSQAKSGKTVSEDTTDTHICTKCLKTFETLKELVSHQRWCRLKTYQINRYKCSFISCNQWFKTLDEYHNHLREIHLKHKCIECQKFFASPELLSKHQISCERNVVLKRFEVIKQNTDNNQVMETLDNSCLSKSTGGQLIQTKRQLSRVKKSNQLDFTQCQCIITGCVHRFKTVEEYNSHLVEEHKSCPVIPSDGSSYQCIFTSCGQRFETSDEYNKHLREIHLKHNCNKCQKVFASPDLLTKYHSCPPKPFKCPIDWCDRSYQSESQLTDHVNKHNGLRPYRCTHEDCGREFLRPHDRRLHMKTVHSFVADDESKLKQFPCPHDGCDRICKSLADLRKHVQTVHSTREYRCDWPGCEHITHTEYLLNTHQRVHSDDKPFKCEWKGCDFRGKFQSTIWYHRQRAHITDRPFACDWPQCGRRFKVKFRLKAHRSVHKGLVPPTPQSGTHPPTAEDYVCAHEDCGQRFATKIQFDCHVRAEHPMDRPFACDYQNCGKRFKTRNHLMHHKRAVHTTVGHHIRCPKPGCGRTYKTNTDLRKHVKTVHTNREYPCDWPDCQFRTHTQSLLDNHRLIHSDDKPYACDWPACEHRCRSTSQLWSHKRTHDDNKPVACDWPGFSLSTSSPIQSLEVKLTFSSRRIEGSDRKPLHALHWHSCRHHFWPIGGPSHFQRHLNGL</sequence>
<dbReference type="OrthoDB" id="3561125at2759"/>
<evidence type="ECO:0000256" key="6">
    <source>
        <dbReference type="ARBA" id="ARBA00023163"/>
    </source>
</evidence>
<feature type="domain" description="C2H2-type" evidence="10">
    <location>
        <begin position="832"/>
        <end position="858"/>
    </location>
</feature>
<feature type="domain" description="C2H2-type" evidence="10">
    <location>
        <begin position="397"/>
        <end position="427"/>
    </location>
</feature>
<dbReference type="Pfam" id="PF00096">
    <property type="entry name" value="zf-C2H2"/>
    <property type="match status" value="2"/>
</dbReference>
<organism evidence="11">
    <name type="scientific">Medioppia subpectinata</name>
    <dbReference type="NCBI Taxonomy" id="1979941"/>
    <lineage>
        <taxon>Eukaryota</taxon>
        <taxon>Metazoa</taxon>
        <taxon>Ecdysozoa</taxon>
        <taxon>Arthropoda</taxon>
        <taxon>Chelicerata</taxon>
        <taxon>Arachnida</taxon>
        <taxon>Acari</taxon>
        <taxon>Acariformes</taxon>
        <taxon>Sarcoptiformes</taxon>
        <taxon>Oribatida</taxon>
        <taxon>Brachypylina</taxon>
        <taxon>Oppioidea</taxon>
        <taxon>Oppiidae</taxon>
        <taxon>Medioppia</taxon>
    </lineage>
</organism>
<feature type="domain" description="C2H2-type" evidence="10">
    <location>
        <begin position="628"/>
        <end position="654"/>
    </location>
</feature>
<evidence type="ECO:0000256" key="2">
    <source>
        <dbReference type="ARBA" id="ARBA00022723"/>
    </source>
</evidence>
<dbReference type="EMBL" id="CAJPIZ010000547">
    <property type="protein sequence ID" value="CAG2101709.1"/>
    <property type="molecule type" value="Genomic_DNA"/>
</dbReference>
<evidence type="ECO:0000259" key="10">
    <source>
        <dbReference type="PROSITE" id="PS50157"/>
    </source>
</evidence>
<evidence type="ECO:0000256" key="5">
    <source>
        <dbReference type="ARBA" id="ARBA00023015"/>
    </source>
</evidence>
<evidence type="ECO:0000313" key="12">
    <source>
        <dbReference type="Proteomes" id="UP000759131"/>
    </source>
</evidence>